<dbReference type="InterPro" id="IPR010977">
    <property type="entry name" value="Aromatic_deC"/>
</dbReference>
<proteinExistence type="inferred from homology"/>
<keyword evidence="4" id="KW-0663">Pyridoxal phosphate</keyword>
<dbReference type="PRINTS" id="PR00800">
    <property type="entry name" value="YHDCRBOXLASE"/>
</dbReference>
<dbReference type="PANTHER" id="PTHR11999">
    <property type="entry name" value="GROUP II PYRIDOXAL-5-PHOSPHATE DECARBOXYLASE"/>
    <property type="match status" value="1"/>
</dbReference>
<comment type="cofactor">
    <cofactor evidence="1">
        <name>pyridoxal 5'-phosphate</name>
        <dbReference type="ChEBI" id="CHEBI:597326"/>
    </cofactor>
</comment>
<dbReference type="AlphaFoldDB" id="A0A6J6TLV0"/>
<dbReference type="SUPFAM" id="SSF53383">
    <property type="entry name" value="PLP-dependent transferases"/>
    <property type="match status" value="1"/>
</dbReference>
<dbReference type="GO" id="GO:0006520">
    <property type="term" value="P:amino acid metabolic process"/>
    <property type="evidence" value="ECO:0007669"/>
    <property type="project" value="InterPro"/>
</dbReference>
<protein>
    <submittedName>
        <fullName evidence="6">Unannotated protein</fullName>
    </submittedName>
</protein>
<name>A0A6J6TLV0_9ZZZZ</name>
<accession>A0A6J6TLV0</accession>
<dbReference type="GO" id="GO:0030170">
    <property type="term" value="F:pyridoxal phosphate binding"/>
    <property type="evidence" value="ECO:0007669"/>
    <property type="project" value="InterPro"/>
</dbReference>
<dbReference type="InterPro" id="IPR015424">
    <property type="entry name" value="PyrdxlP-dep_Trfase"/>
</dbReference>
<sequence>MAATDPLASMDDGTRAALDVPSDLLAIDPEAMRRLGYSIVDRVVEHMASIGDQRAISEEEPARLRALIGGPAPVTPSPIADDLGLLADVVLRNQQHGDHPRYFARVPGPSSYPAVLGEWLATGMQSVASSWGGGSGPTAVEIIACEWLRDEIGLAPTCEAVLLSGGSMANITGAITARHLRGEGVIYLTDQTHASIKRGLLAMGQPAEAIRSLPPDEHYRLSASTLRAAMAEDRSRGLRPLMVVATAGTTNTGAVDDLPSIADICDEYGAWLHVDGAYGGPAALCKRGRAVMPGLERADSFVVDPHKWLFQPYDIACLFVREPGALERTFAMYPEYLADVTGSEVDLHNRSLELTRRGRGIKLWLTLRAYGLDTIGRAIDRGIGLAEYAQLVIEADPNLEIITPAQLGIITFAARGRTDRDHSLAAARLTADGYAAVTSTVLSGRTVLRLCIINPATTTADLDGTIERLSAYLA</sequence>
<evidence type="ECO:0000256" key="1">
    <source>
        <dbReference type="ARBA" id="ARBA00001933"/>
    </source>
</evidence>
<evidence type="ECO:0000256" key="2">
    <source>
        <dbReference type="ARBA" id="ARBA00009533"/>
    </source>
</evidence>
<dbReference type="Gene3D" id="3.90.1150.10">
    <property type="entry name" value="Aspartate Aminotransferase, domain 1"/>
    <property type="match status" value="1"/>
</dbReference>
<organism evidence="6">
    <name type="scientific">freshwater metagenome</name>
    <dbReference type="NCBI Taxonomy" id="449393"/>
    <lineage>
        <taxon>unclassified sequences</taxon>
        <taxon>metagenomes</taxon>
        <taxon>ecological metagenomes</taxon>
    </lineage>
</organism>
<dbReference type="GO" id="GO:0019752">
    <property type="term" value="P:carboxylic acid metabolic process"/>
    <property type="evidence" value="ECO:0007669"/>
    <property type="project" value="InterPro"/>
</dbReference>
<dbReference type="Gene3D" id="1.20.1340.10">
    <property type="entry name" value="dopa decarboxylase, N-terminal domain"/>
    <property type="match status" value="1"/>
</dbReference>
<evidence type="ECO:0000313" key="6">
    <source>
        <dbReference type="EMBL" id="CAB4747557.1"/>
    </source>
</evidence>
<dbReference type="InterPro" id="IPR015421">
    <property type="entry name" value="PyrdxlP-dep_Trfase_major"/>
</dbReference>
<dbReference type="InterPro" id="IPR015422">
    <property type="entry name" value="PyrdxlP-dep_Trfase_small"/>
</dbReference>
<reference evidence="6" key="1">
    <citation type="submission" date="2020-05" db="EMBL/GenBank/DDBJ databases">
        <authorList>
            <person name="Chiriac C."/>
            <person name="Salcher M."/>
            <person name="Ghai R."/>
            <person name="Kavagutti S V."/>
        </authorList>
    </citation>
    <scope>NUCLEOTIDE SEQUENCE</scope>
</reference>
<keyword evidence="3" id="KW-0210">Decarboxylase</keyword>
<dbReference type="GO" id="GO:0016831">
    <property type="term" value="F:carboxy-lyase activity"/>
    <property type="evidence" value="ECO:0007669"/>
    <property type="project" value="UniProtKB-KW"/>
</dbReference>
<evidence type="ECO:0000256" key="3">
    <source>
        <dbReference type="ARBA" id="ARBA00022793"/>
    </source>
</evidence>
<comment type="similarity">
    <text evidence="2">Belongs to the group II decarboxylase family.</text>
</comment>
<gene>
    <name evidence="6" type="ORF">UFOPK2810_00676</name>
</gene>
<keyword evidence="5" id="KW-0456">Lyase</keyword>
<evidence type="ECO:0000256" key="5">
    <source>
        <dbReference type="ARBA" id="ARBA00023239"/>
    </source>
</evidence>
<dbReference type="Gene3D" id="3.40.640.10">
    <property type="entry name" value="Type I PLP-dependent aspartate aminotransferase-like (Major domain)"/>
    <property type="match status" value="1"/>
</dbReference>
<dbReference type="EMBL" id="CAEZYZ010000094">
    <property type="protein sequence ID" value="CAB4747557.1"/>
    <property type="molecule type" value="Genomic_DNA"/>
</dbReference>
<dbReference type="InterPro" id="IPR002129">
    <property type="entry name" value="PyrdxlP-dep_de-COase"/>
</dbReference>
<dbReference type="PANTHER" id="PTHR11999:SF70">
    <property type="entry name" value="MIP05841P"/>
    <property type="match status" value="1"/>
</dbReference>
<evidence type="ECO:0000256" key="4">
    <source>
        <dbReference type="ARBA" id="ARBA00022898"/>
    </source>
</evidence>
<dbReference type="Pfam" id="PF00282">
    <property type="entry name" value="Pyridoxal_deC"/>
    <property type="match status" value="1"/>
</dbReference>